<dbReference type="Proteomes" id="UP001157418">
    <property type="component" value="Unassembled WGS sequence"/>
</dbReference>
<gene>
    <name evidence="2" type="ORF">LVIROSA_LOCUS21679</name>
</gene>
<comment type="caution">
    <text evidence="2">The sequence shown here is derived from an EMBL/GenBank/DDBJ whole genome shotgun (WGS) entry which is preliminary data.</text>
</comment>
<dbReference type="Pfam" id="PF04640">
    <property type="entry name" value="PLATZ"/>
    <property type="match status" value="1"/>
</dbReference>
<reference evidence="2 3" key="1">
    <citation type="submission" date="2022-01" db="EMBL/GenBank/DDBJ databases">
        <authorList>
            <person name="Xiong W."/>
            <person name="Schranz E."/>
        </authorList>
    </citation>
    <scope>NUCLEOTIDE SEQUENCE [LARGE SCALE GENOMIC DNA]</scope>
</reference>
<feature type="compositionally biased region" description="Polar residues" evidence="1">
    <location>
        <begin position="210"/>
        <end position="225"/>
    </location>
</feature>
<feature type="region of interest" description="Disordered" evidence="1">
    <location>
        <begin position="202"/>
        <end position="238"/>
    </location>
</feature>
<protein>
    <recommendedName>
        <fullName evidence="4">PLATZ transcription factor family protein</fullName>
    </recommendedName>
</protein>
<keyword evidence="3" id="KW-1185">Reference proteome</keyword>
<dbReference type="PANTHER" id="PTHR31065:SF35">
    <property type="entry name" value="PLATZ TRANSCRIPTION FACTOR FAMILY PROTEIN"/>
    <property type="match status" value="1"/>
</dbReference>
<dbReference type="EMBL" id="CAKMRJ010004445">
    <property type="protein sequence ID" value="CAH1435218.1"/>
    <property type="molecule type" value="Genomic_DNA"/>
</dbReference>
<dbReference type="PANTHER" id="PTHR31065">
    <property type="entry name" value="PLATZ TRANSCRIPTION FACTOR FAMILY PROTEIN"/>
    <property type="match status" value="1"/>
</dbReference>
<accession>A0AAU9N4G4</accession>
<feature type="compositionally biased region" description="Basic residues" evidence="1">
    <location>
        <begin position="226"/>
        <end position="238"/>
    </location>
</feature>
<evidence type="ECO:0008006" key="4">
    <source>
        <dbReference type="Google" id="ProtNLM"/>
    </source>
</evidence>
<evidence type="ECO:0000313" key="3">
    <source>
        <dbReference type="Proteomes" id="UP001157418"/>
    </source>
</evidence>
<evidence type="ECO:0000313" key="2">
    <source>
        <dbReference type="EMBL" id="CAH1435218.1"/>
    </source>
</evidence>
<evidence type="ECO:0000256" key="1">
    <source>
        <dbReference type="SAM" id="MobiDB-lite"/>
    </source>
</evidence>
<organism evidence="2 3">
    <name type="scientific">Lactuca virosa</name>
    <dbReference type="NCBI Taxonomy" id="75947"/>
    <lineage>
        <taxon>Eukaryota</taxon>
        <taxon>Viridiplantae</taxon>
        <taxon>Streptophyta</taxon>
        <taxon>Embryophyta</taxon>
        <taxon>Tracheophyta</taxon>
        <taxon>Spermatophyta</taxon>
        <taxon>Magnoliopsida</taxon>
        <taxon>eudicotyledons</taxon>
        <taxon>Gunneridae</taxon>
        <taxon>Pentapetalae</taxon>
        <taxon>asterids</taxon>
        <taxon>campanulids</taxon>
        <taxon>Asterales</taxon>
        <taxon>Asteraceae</taxon>
        <taxon>Cichorioideae</taxon>
        <taxon>Cichorieae</taxon>
        <taxon>Lactucinae</taxon>
        <taxon>Lactuca</taxon>
    </lineage>
</organism>
<proteinExistence type="predicted"/>
<dbReference type="InterPro" id="IPR006734">
    <property type="entry name" value="PLATZ"/>
</dbReference>
<dbReference type="AlphaFoldDB" id="A0AAU9N4G4"/>
<name>A0AAU9N4G4_9ASTR</name>
<sequence length="238" mass="26940">MAKLNGKYAMLKLKRFGEASSHLSRHSSVSKVERMEIKEFGPSWLMPMLRADYFATCRFHGDSNKSECNLFCLDCCGNAICPYCLIHHKNHHTVQIRRSSYNNVVRVNEIQRYLDISCVQTYIINSAKIVFLNERPQARPGKGVTHHCEICGRSLVDAFRFCSIGCKLGGLNRGDSKLSFTLKMNHMIHGYEFHGELLRGSVSSGEEEGTNNMSPGTPPIFNNRNSSRRKGVPHRAPF</sequence>